<comment type="caution">
    <text evidence="4">The sequence shown here is derived from an EMBL/GenBank/DDBJ whole genome shotgun (WGS) entry which is preliminary data.</text>
</comment>
<dbReference type="Gene3D" id="3.40.50.720">
    <property type="entry name" value="NAD(P)-binding Rossmann-like Domain"/>
    <property type="match status" value="1"/>
</dbReference>
<dbReference type="Pfam" id="PF02894">
    <property type="entry name" value="GFO_IDH_MocA_C"/>
    <property type="match status" value="1"/>
</dbReference>
<dbReference type="InterPro" id="IPR004104">
    <property type="entry name" value="Gfo/Idh/MocA-like_OxRdtase_C"/>
</dbReference>
<reference evidence="4" key="1">
    <citation type="submission" date="2023-06" db="EMBL/GenBank/DDBJ databases">
        <title>Genome-scale phylogeny and comparative genomics of the fungal order Sordariales.</title>
        <authorList>
            <consortium name="Lawrence Berkeley National Laboratory"/>
            <person name="Hensen N."/>
            <person name="Bonometti L."/>
            <person name="Westerberg I."/>
            <person name="Brannstrom I.O."/>
            <person name="Guillou S."/>
            <person name="Cros-Aarteil S."/>
            <person name="Calhoun S."/>
            <person name="Haridas S."/>
            <person name="Kuo A."/>
            <person name="Mondo S."/>
            <person name="Pangilinan J."/>
            <person name="Riley R."/>
            <person name="Labutti K."/>
            <person name="Andreopoulos B."/>
            <person name="Lipzen A."/>
            <person name="Chen C."/>
            <person name="Yanf M."/>
            <person name="Daum C."/>
            <person name="Ng V."/>
            <person name="Clum A."/>
            <person name="Steindorff A."/>
            <person name="Ohm R."/>
            <person name="Martin F."/>
            <person name="Silar P."/>
            <person name="Natvig D."/>
            <person name="Lalanne C."/>
            <person name="Gautier V."/>
            <person name="Ament-Velasquez S.L."/>
            <person name="Kruys A."/>
            <person name="Hutchinson M.I."/>
            <person name="Powell A.J."/>
            <person name="Barry K."/>
            <person name="Miller A.N."/>
            <person name="Grigoriev I.V."/>
            <person name="Debuchy R."/>
            <person name="Gladieux P."/>
            <person name="Thoren M.H."/>
            <person name="Johannesson H."/>
        </authorList>
    </citation>
    <scope>NUCLEOTIDE SEQUENCE</scope>
    <source>
        <strain evidence="4">PSN4</strain>
    </source>
</reference>
<name>A0AAJ0FDF4_9PEZI</name>
<dbReference type="InterPro" id="IPR051450">
    <property type="entry name" value="Gfo/Idh/MocA_Oxidoreductases"/>
</dbReference>
<dbReference type="InterPro" id="IPR036291">
    <property type="entry name" value="NAD(P)-bd_dom_sf"/>
</dbReference>
<sequence length="567" mass="62906">MSALKKLFSPSTKPGPAPEENDRERHLLPPPRPAKSADPPRILIIGAGSRGRAYARATISSSNGVVVAVAEPDDYKRTEFGRHHIWGVDEPPAEGAVFRDWRDFITYEESRRSRVRNGETGVPPGVDAVFVCVLDEMHREVVIALTELGGLHIMCEKPLATTLQDCVDLFRALESNKNEAGEQMLFSIGHVLRYSPHNMLLRRLLLEDRVIGDILSVVHTEPVGWWHFTHSYVRGNWRREDTSAPSLLTKSCHDIDVLMWLLCSPPSYSNEKREPPHLPSAVSSRGSLQYFKKGRKPAAAGEATNCLSCPIEESCKYSAKRIYVGDELVGLGTGNTGWPVKIVVPDIESYGTLEDKKKAMLSELSKDYDSSTPGETVAKQSWYGRCVYEGDNDVCDEQIVTITWDEDPLPTSFQSGGEDGPVSDPMGGRGAKTATFHMVAQTKKVCERYTNLYGVDGEIFADSTTITVHDFRTGKTVTHRPHLESLGHGGGDAGLTRQFILAVDKVKNHGWATDKAQRELVGCTLDEVIRSHAMVFCAEEARHDRSVINWKEWWAKEVGERLGSVPA</sequence>
<evidence type="ECO:0000259" key="3">
    <source>
        <dbReference type="Pfam" id="PF02894"/>
    </source>
</evidence>
<dbReference type="AlphaFoldDB" id="A0AAJ0FDF4"/>
<feature type="domain" description="Gfo/Idh/MocA-like oxidoreductase N-terminal" evidence="2">
    <location>
        <begin position="41"/>
        <end position="178"/>
    </location>
</feature>
<organism evidence="4 5">
    <name type="scientific">Echria macrotheca</name>
    <dbReference type="NCBI Taxonomy" id="438768"/>
    <lineage>
        <taxon>Eukaryota</taxon>
        <taxon>Fungi</taxon>
        <taxon>Dikarya</taxon>
        <taxon>Ascomycota</taxon>
        <taxon>Pezizomycotina</taxon>
        <taxon>Sordariomycetes</taxon>
        <taxon>Sordariomycetidae</taxon>
        <taxon>Sordariales</taxon>
        <taxon>Schizotheciaceae</taxon>
        <taxon>Echria</taxon>
    </lineage>
</organism>
<dbReference type="GO" id="GO:0000166">
    <property type="term" value="F:nucleotide binding"/>
    <property type="evidence" value="ECO:0007669"/>
    <property type="project" value="InterPro"/>
</dbReference>
<dbReference type="Pfam" id="PF01408">
    <property type="entry name" value="GFO_IDH_MocA"/>
    <property type="match status" value="1"/>
</dbReference>
<evidence type="ECO:0000259" key="2">
    <source>
        <dbReference type="Pfam" id="PF01408"/>
    </source>
</evidence>
<accession>A0AAJ0FDF4</accession>
<evidence type="ECO:0000313" key="5">
    <source>
        <dbReference type="Proteomes" id="UP001239445"/>
    </source>
</evidence>
<dbReference type="Gene3D" id="3.30.360.10">
    <property type="entry name" value="Dihydrodipicolinate Reductase, domain 2"/>
    <property type="match status" value="1"/>
</dbReference>
<dbReference type="InterPro" id="IPR000683">
    <property type="entry name" value="Gfo/Idh/MocA-like_OxRdtase_N"/>
</dbReference>
<dbReference type="SUPFAM" id="SSF55347">
    <property type="entry name" value="Glyceraldehyde-3-phosphate dehydrogenase-like, C-terminal domain"/>
    <property type="match status" value="1"/>
</dbReference>
<feature type="domain" description="Gfo/Idh/MocA-like oxidoreductase C-terminal" evidence="3">
    <location>
        <begin position="205"/>
        <end position="267"/>
    </location>
</feature>
<dbReference type="PANTHER" id="PTHR43377">
    <property type="entry name" value="BILIVERDIN REDUCTASE A"/>
    <property type="match status" value="1"/>
</dbReference>
<protein>
    <submittedName>
        <fullName evidence="4">1,5-anhydro-D-fructose reductase</fullName>
    </submittedName>
</protein>
<evidence type="ECO:0000313" key="4">
    <source>
        <dbReference type="EMBL" id="KAK1757559.1"/>
    </source>
</evidence>
<dbReference type="SUPFAM" id="SSF51735">
    <property type="entry name" value="NAD(P)-binding Rossmann-fold domains"/>
    <property type="match status" value="1"/>
</dbReference>
<keyword evidence="5" id="KW-1185">Reference proteome</keyword>
<dbReference type="PANTHER" id="PTHR43377:SF12">
    <property type="entry name" value="BINDING ROSSMANN FOLD OXIDOREDUCTASE, PUTATIVE (AFU_ORTHOLOGUE AFUA_3G11840)-RELATED"/>
    <property type="match status" value="1"/>
</dbReference>
<dbReference type="Proteomes" id="UP001239445">
    <property type="component" value="Unassembled WGS sequence"/>
</dbReference>
<dbReference type="EMBL" id="MU839830">
    <property type="protein sequence ID" value="KAK1757559.1"/>
    <property type="molecule type" value="Genomic_DNA"/>
</dbReference>
<proteinExistence type="predicted"/>
<evidence type="ECO:0000256" key="1">
    <source>
        <dbReference type="SAM" id="MobiDB-lite"/>
    </source>
</evidence>
<feature type="region of interest" description="Disordered" evidence="1">
    <location>
        <begin position="1"/>
        <end position="40"/>
    </location>
</feature>
<gene>
    <name evidence="4" type="ORF">QBC47DRAFT_159544</name>
</gene>